<name>A0A6N7BXM6_9GAMM</name>
<keyword evidence="1" id="KW-0472">Membrane</keyword>
<keyword evidence="3" id="KW-1185">Reference proteome</keyword>
<evidence type="ECO:0000313" key="2">
    <source>
        <dbReference type="EMBL" id="KAF0569138.1"/>
    </source>
</evidence>
<proteinExistence type="predicted"/>
<sequence length="99" mass="11260">MYGILLGFLLTLIAIVVSLVGTKLVSNLIKTSHYNNLLSNSKILALLYFFTLIIAVVGLFVQKYQIPVFILVIFLSIMIIVYSLRTAYKFFQIFHNVGR</sequence>
<protein>
    <submittedName>
        <fullName evidence="2">Uncharacterized protein</fullName>
    </submittedName>
</protein>
<keyword evidence="1" id="KW-0812">Transmembrane</keyword>
<evidence type="ECO:0000313" key="3">
    <source>
        <dbReference type="Proteomes" id="UP000471465"/>
    </source>
</evidence>
<feature type="transmembrane region" description="Helical" evidence="1">
    <location>
        <begin position="43"/>
        <end position="61"/>
    </location>
</feature>
<reference evidence="2 3" key="1">
    <citation type="submission" date="2019-09" db="EMBL/GenBank/DDBJ databases">
        <title>Draft genome sequence of Psychrobacter nivimaris LAMA 639, in search for biotechnological relevant genes.</title>
        <authorList>
            <person name="Lima A.O.S."/>
            <person name="Staloch B.E.K."/>
            <person name="Freitas R.C."/>
            <person name="Niero H."/>
            <person name="Silva M.A.C."/>
        </authorList>
    </citation>
    <scope>NUCLEOTIDE SEQUENCE [LARGE SCALE GENOMIC DNA]</scope>
    <source>
        <strain evidence="2 3">LAMA 639</strain>
    </source>
</reference>
<feature type="transmembrane region" description="Helical" evidence="1">
    <location>
        <begin position="68"/>
        <end position="88"/>
    </location>
</feature>
<evidence type="ECO:0000256" key="1">
    <source>
        <dbReference type="SAM" id="Phobius"/>
    </source>
</evidence>
<dbReference type="EMBL" id="VZIZ01000013">
    <property type="protein sequence ID" value="KAF0569138.1"/>
    <property type="molecule type" value="Genomic_DNA"/>
</dbReference>
<accession>A0A6N7BXM6</accession>
<comment type="caution">
    <text evidence="2">The sequence shown here is derived from an EMBL/GenBank/DDBJ whole genome shotgun (WGS) entry which is preliminary data.</text>
</comment>
<dbReference type="Proteomes" id="UP000471465">
    <property type="component" value="Unassembled WGS sequence"/>
</dbReference>
<gene>
    <name evidence="2" type="ORF">FQV37_331</name>
</gene>
<organism evidence="2 3">
    <name type="scientific">Psychrobacter nivimaris</name>
    <dbReference type="NCBI Taxonomy" id="281738"/>
    <lineage>
        <taxon>Bacteria</taxon>
        <taxon>Pseudomonadati</taxon>
        <taxon>Pseudomonadota</taxon>
        <taxon>Gammaproteobacteria</taxon>
        <taxon>Moraxellales</taxon>
        <taxon>Moraxellaceae</taxon>
        <taxon>Psychrobacter</taxon>
    </lineage>
</organism>
<keyword evidence="1" id="KW-1133">Transmembrane helix</keyword>
<dbReference type="AlphaFoldDB" id="A0A6N7BXM6"/>